<dbReference type="PANTHER" id="PTHR11161:SF0">
    <property type="entry name" value="O-ACYLTRANSFERASE LIKE PROTEIN"/>
    <property type="match status" value="1"/>
</dbReference>
<gene>
    <name evidence="2" type="ORF">EAI_04906</name>
</gene>
<dbReference type="PANTHER" id="PTHR11161">
    <property type="entry name" value="O-ACYLTRANSFERASE"/>
    <property type="match status" value="1"/>
</dbReference>
<feature type="transmembrane region" description="Helical" evidence="1">
    <location>
        <begin position="66"/>
        <end position="86"/>
    </location>
</feature>
<protein>
    <submittedName>
        <fullName evidence="2">Nose resistant to fluoxetine protein 6</fullName>
    </submittedName>
</protein>
<reference evidence="2 3" key="1">
    <citation type="journal article" date="2010" name="Science">
        <title>Genomic comparison of the ants Camponotus floridanus and Harpegnathos saltator.</title>
        <authorList>
            <person name="Bonasio R."/>
            <person name="Zhang G."/>
            <person name="Ye C."/>
            <person name="Mutti N.S."/>
            <person name="Fang X."/>
            <person name="Qin N."/>
            <person name="Donahue G."/>
            <person name="Yang P."/>
            <person name="Li Q."/>
            <person name="Li C."/>
            <person name="Zhang P."/>
            <person name="Huang Z."/>
            <person name="Berger S.L."/>
            <person name="Reinberg D."/>
            <person name="Wang J."/>
            <person name="Liebig J."/>
        </authorList>
    </citation>
    <scope>NUCLEOTIDE SEQUENCE [LARGE SCALE GENOMIC DNA]</scope>
    <source>
        <strain evidence="2 3">R22 G/1</strain>
    </source>
</reference>
<proteinExistence type="predicted"/>
<accession>E2BHW4</accession>
<dbReference type="InParanoid" id="E2BHW4"/>
<keyword evidence="1" id="KW-0812">Transmembrane</keyword>
<evidence type="ECO:0000313" key="3">
    <source>
        <dbReference type="Proteomes" id="UP000008237"/>
    </source>
</evidence>
<evidence type="ECO:0000313" key="2">
    <source>
        <dbReference type="EMBL" id="EFN84715.1"/>
    </source>
</evidence>
<keyword evidence="1" id="KW-1133">Transmembrane helix</keyword>
<keyword evidence="1" id="KW-0472">Membrane</keyword>
<dbReference type="EMBL" id="GL448365">
    <property type="protein sequence ID" value="EFN84715.1"/>
    <property type="molecule type" value="Genomic_DNA"/>
</dbReference>
<name>E2BHW4_HARSA</name>
<feature type="non-terminal residue" evidence="2">
    <location>
        <position position="1"/>
    </location>
</feature>
<keyword evidence="3" id="KW-1185">Reference proteome</keyword>
<organism evidence="3">
    <name type="scientific">Harpegnathos saltator</name>
    <name type="common">Jerdon's jumping ant</name>
    <dbReference type="NCBI Taxonomy" id="610380"/>
    <lineage>
        <taxon>Eukaryota</taxon>
        <taxon>Metazoa</taxon>
        <taxon>Ecdysozoa</taxon>
        <taxon>Arthropoda</taxon>
        <taxon>Hexapoda</taxon>
        <taxon>Insecta</taxon>
        <taxon>Pterygota</taxon>
        <taxon>Neoptera</taxon>
        <taxon>Endopterygota</taxon>
        <taxon>Hymenoptera</taxon>
        <taxon>Apocrita</taxon>
        <taxon>Aculeata</taxon>
        <taxon>Formicoidea</taxon>
        <taxon>Formicidae</taxon>
        <taxon>Ponerinae</taxon>
        <taxon>Ponerini</taxon>
        <taxon>Harpegnathos</taxon>
    </lineage>
</organism>
<feature type="transmembrane region" description="Helical" evidence="1">
    <location>
        <begin position="7"/>
        <end position="25"/>
    </location>
</feature>
<dbReference type="OrthoDB" id="10006435at2759"/>
<dbReference type="Proteomes" id="UP000008237">
    <property type="component" value="Unassembled WGS sequence"/>
</dbReference>
<dbReference type="AlphaFoldDB" id="E2BHW4"/>
<dbReference type="OMA" id="MRTANEY"/>
<dbReference type="InterPro" id="IPR052728">
    <property type="entry name" value="O2_lipid_transport_reg"/>
</dbReference>
<sequence length="174" mass="20030">ITYIRLTPLYATIIGFYIWVLPQLGSGPFWNIVVEESAHCAKNWWLNLLYINNYVANSELCVMHGWYLAADFQLFVCSQFVIYAFWRMPRKIGYSFLGILTLMSCTILFFATYVYDAPSVVRFTPSVTMLENVAEFKTYYIKTHMCATGYLVGIIAGAILHDHKGSTWRLSKVC</sequence>
<feature type="transmembrane region" description="Helical" evidence="1">
    <location>
        <begin position="139"/>
        <end position="160"/>
    </location>
</feature>
<evidence type="ECO:0000256" key="1">
    <source>
        <dbReference type="SAM" id="Phobius"/>
    </source>
</evidence>
<dbReference type="STRING" id="610380.E2BHW4"/>
<feature type="transmembrane region" description="Helical" evidence="1">
    <location>
        <begin position="93"/>
        <end position="115"/>
    </location>
</feature>